<protein>
    <submittedName>
        <fullName evidence="2">Lipase</fullName>
    </submittedName>
</protein>
<gene>
    <name evidence="2" type="ORF">DEW08_25595</name>
</gene>
<dbReference type="InterPro" id="IPR013830">
    <property type="entry name" value="SGNH_hydro"/>
</dbReference>
<feature type="domain" description="SGNH hydrolase-type esterase" evidence="1">
    <location>
        <begin position="6"/>
        <end position="173"/>
    </location>
</feature>
<dbReference type="SUPFAM" id="SSF52266">
    <property type="entry name" value="SGNH hydrolase"/>
    <property type="match status" value="1"/>
</dbReference>
<dbReference type="Proteomes" id="UP000245629">
    <property type="component" value="Plasmid unnamed2"/>
</dbReference>
<dbReference type="OrthoDB" id="212722at2"/>
<evidence type="ECO:0000259" key="1">
    <source>
        <dbReference type="Pfam" id="PF13472"/>
    </source>
</evidence>
<name>A0A2S2CYT7_9PROT</name>
<dbReference type="InterPro" id="IPR036514">
    <property type="entry name" value="SGNH_hydro_sf"/>
</dbReference>
<reference evidence="3" key="1">
    <citation type="submission" date="2018-05" db="EMBL/GenBank/DDBJ databases">
        <title>Azospirillum thermophila sp. nov., a novel isolated from hot spring.</title>
        <authorList>
            <person name="Zhao Z."/>
        </authorList>
    </citation>
    <scope>NUCLEOTIDE SEQUENCE [LARGE SCALE GENOMIC DNA]</scope>
    <source>
        <strain evidence="3">CFH 70021</strain>
        <plasmid evidence="3">unnamed2</plasmid>
    </source>
</reference>
<dbReference type="KEGG" id="azz:DEW08_25595"/>
<organism evidence="2 3">
    <name type="scientific">Azospirillum thermophilum</name>
    <dbReference type="NCBI Taxonomy" id="2202148"/>
    <lineage>
        <taxon>Bacteria</taxon>
        <taxon>Pseudomonadati</taxon>
        <taxon>Pseudomonadota</taxon>
        <taxon>Alphaproteobacteria</taxon>
        <taxon>Rhodospirillales</taxon>
        <taxon>Azospirillaceae</taxon>
        <taxon>Azospirillum</taxon>
    </lineage>
</organism>
<dbReference type="Gene3D" id="3.40.50.1110">
    <property type="entry name" value="SGNH hydrolase"/>
    <property type="match status" value="1"/>
</dbReference>
<dbReference type="RefSeq" id="WP_109332644.1">
    <property type="nucleotide sequence ID" value="NZ_CP029357.1"/>
</dbReference>
<geneLocation type="plasmid" evidence="2 3">
    <name>unnamed2</name>
</geneLocation>
<dbReference type="Pfam" id="PF13472">
    <property type="entry name" value="Lipase_GDSL_2"/>
    <property type="match status" value="1"/>
</dbReference>
<dbReference type="CDD" id="cd00229">
    <property type="entry name" value="SGNH_hydrolase"/>
    <property type="match status" value="1"/>
</dbReference>
<proteinExistence type="predicted"/>
<sequence>MPHIVLLGDSVFDNTAYVGGGPDVIRLLRERLPAGWQATLCAVDGAVTGSVARQLDRLPADATHLVLSAGGNDALGHARVLDEGARSVAGAVVQLAQVREQFRDDYAAMLDGVLARGLPLAVCTIYDARYPDPVRQRLVVTGLSLFNDIITRAAFSRGLPLLDLRLICDDPGDYANPIEPSVQGGTKIARAILRLMTAHDWSSPHSSVIAR</sequence>
<evidence type="ECO:0000313" key="2">
    <source>
        <dbReference type="EMBL" id="AWK89407.1"/>
    </source>
</evidence>
<keyword evidence="3" id="KW-1185">Reference proteome</keyword>
<dbReference type="AlphaFoldDB" id="A0A2S2CYT7"/>
<evidence type="ECO:0000313" key="3">
    <source>
        <dbReference type="Proteomes" id="UP000245629"/>
    </source>
</evidence>
<keyword evidence="2" id="KW-0614">Plasmid</keyword>
<dbReference type="GO" id="GO:0016788">
    <property type="term" value="F:hydrolase activity, acting on ester bonds"/>
    <property type="evidence" value="ECO:0007669"/>
    <property type="project" value="UniProtKB-ARBA"/>
</dbReference>
<accession>A0A2S2CYT7</accession>
<dbReference type="EMBL" id="CP029357">
    <property type="protein sequence ID" value="AWK89407.1"/>
    <property type="molecule type" value="Genomic_DNA"/>
</dbReference>